<dbReference type="Proteomes" id="UP000291151">
    <property type="component" value="Chromosome"/>
</dbReference>
<feature type="region of interest" description="Disordered" evidence="1">
    <location>
        <begin position="1"/>
        <end position="24"/>
    </location>
</feature>
<evidence type="ECO:0000256" key="1">
    <source>
        <dbReference type="SAM" id="MobiDB-lite"/>
    </source>
</evidence>
<dbReference type="EMBL" id="CP036528">
    <property type="protein sequence ID" value="QBK25172.1"/>
    <property type="molecule type" value="Genomic_DNA"/>
</dbReference>
<reference evidence="3 4" key="1">
    <citation type="submission" date="2019-02" db="EMBL/GenBank/DDBJ databases">
        <title>Ureibacillus thermophilus.</title>
        <authorList>
            <person name="Sunny J.S."/>
            <person name="Natarajan A."/>
            <person name="Saleena L.M."/>
        </authorList>
    </citation>
    <scope>NUCLEOTIDE SEQUENCE [LARGE SCALE GENOMIC DNA]</scope>
    <source>
        <strain evidence="3 4">LM102</strain>
    </source>
</reference>
<feature type="compositionally biased region" description="Polar residues" evidence="1">
    <location>
        <begin position="1"/>
        <end position="12"/>
    </location>
</feature>
<dbReference type="PANTHER" id="PTHR38441:SF1">
    <property type="entry name" value="MEMBRANE PROTEIN"/>
    <property type="match status" value="1"/>
</dbReference>
<dbReference type="PANTHER" id="PTHR38441">
    <property type="entry name" value="INTEGRAL MEMBRANE PROTEIN-RELATED"/>
    <property type="match status" value="1"/>
</dbReference>
<dbReference type="Pfam" id="PF04341">
    <property type="entry name" value="DUF485"/>
    <property type="match status" value="1"/>
</dbReference>
<evidence type="ECO:0000313" key="4">
    <source>
        <dbReference type="Proteomes" id="UP000291151"/>
    </source>
</evidence>
<accession>A0A4P6UUE1</accession>
<name>A0A4P6UUE1_9BACL</name>
<keyword evidence="2" id="KW-1133">Transmembrane helix</keyword>
<organism evidence="3 4">
    <name type="scientific">Ureibacillus thermophilus</name>
    <dbReference type="NCBI Taxonomy" id="367743"/>
    <lineage>
        <taxon>Bacteria</taxon>
        <taxon>Bacillati</taxon>
        <taxon>Bacillota</taxon>
        <taxon>Bacilli</taxon>
        <taxon>Bacillales</taxon>
        <taxon>Caryophanaceae</taxon>
        <taxon>Ureibacillus</taxon>
    </lineage>
</organism>
<dbReference type="InterPro" id="IPR007436">
    <property type="entry name" value="DUF485"/>
</dbReference>
<keyword evidence="2" id="KW-0812">Transmembrane</keyword>
<sequence>MTNVSTVKNPNLTKEKPDSPIKKAKNDSINYEKINNMETFNRFVRKKNAFLFGTTGVFLFLYILLPILAFTPVLQQKWIGNITGVWVYSAGLFVMTVVLCALYTKMAPKFDQIAAEVLREYEQGGEK</sequence>
<dbReference type="KEGG" id="uth:DKZ56_04450"/>
<keyword evidence="2" id="KW-0472">Membrane</keyword>
<dbReference type="AlphaFoldDB" id="A0A4P6UUE1"/>
<protein>
    <submittedName>
        <fullName evidence="3">DUF485 domain-containing protein</fullName>
    </submittedName>
</protein>
<feature type="transmembrane region" description="Helical" evidence="2">
    <location>
        <begin position="49"/>
        <end position="73"/>
    </location>
</feature>
<feature type="transmembrane region" description="Helical" evidence="2">
    <location>
        <begin position="85"/>
        <end position="104"/>
    </location>
</feature>
<keyword evidence="4" id="KW-1185">Reference proteome</keyword>
<evidence type="ECO:0000313" key="3">
    <source>
        <dbReference type="EMBL" id="QBK25172.1"/>
    </source>
</evidence>
<feature type="compositionally biased region" description="Basic and acidic residues" evidence="1">
    <location>
        <begin position="13"/>
        <end position="24"/>
    </location>
</feature>
<proteinExistence type="predicted"/>
<gene>
    <name evidence="3" type="ORF">DKZ56_04450</name>
</gene>
<evidence type="ECO:0000256" key="2">
    <source>
        <dbReference type="SAM" id="Phobius"/>
    </source>
</evidence>
<dbReference type="RefSeq" id="WP_208651564.1">
    <property type="nucleotide sequence ID" value="NZ_CP036528.1"/>
</dbReference>